<dbReference type="Gene3D" id="3.30.930.10">
    <property type="entry name" value="Bira Bifunctional Protein, Domain 2"/>
    <property type="match status" value="1"/>
</dbReference>
<keyword evidence="4 8" id="KW-0547">Nucleotide-binding</keyword>
<reference evidence="13" key="1">
    <citation type="journal article" date="2019" name="Int. J. Syst. Evol. Microbiol.">
        <title>The Global Catalogue of Microorganisms (GCM) 10K type strain sequencing project: providing services to taxonomists for standard genome sequencing and annotation.</title>
        <authorList>
            <consortium name="The Broad Institute Genomics Platform"/>
            <consortium name="The Broad Institute Genome Sequencing Center for Infectious Disease"/>
            <person name="Wu L."/>
            <person name="Ma J."/>
        </authorList>
    </citation>
    <scope>NUCLEOTIDE SEQUENCE [LARGE SCALE GENOMIC DNA]</scope>
    <source>
        <strain evidence="13">KCTC 42456</strain>
    </source>
</reference>
<evidence type="ECO:0000313" key="13">
    <source>
        <dbReference type="Proteomes" id="UP001597546"/>
    </source>
</evidence>
<comment type="similarity">
    <text evidence="1 8">Belongs to the class-II aminoacyl-tRNA synthetase family.</text>
</comment>
<dbReference type="HAMAP" id="MF_00252">
    <property type="entry name" value="Lys_tRNA_synth_class2"/>
    <property type="match status" value="1"/>
</dbReference>
<comment type="cofactor">
    <cofactor evidence="8 9">
        <name>Mg(2+)</name>
        <dbReference type="ChEBI" id="CHEBI:18420"/>
    </cofactor>
    <text evidence="8 9">Binds 3 Mg(2+) ions per subunit.</text>
</comment>
<dbReference type="EMBL" id="JBHULV010000052">
    <property type="protein sequence ID" value="MFD2733179.1"/>
    <property type="molecule type" value="Genomic_DNA"/>
</dbReference>
<comment type="subunit">
    <text evidence="8">Homodimer.</text>
</comment>
<dbReference type="InterPro" id="IPR018149">
    <property type="entry name" value="Lys-tRNA-synth_II_C"/>
</dbReference>
<comment type="caution">
    <text evidence="12">The sequence shown here is derived from an EMBL/GenBank/DDBJ whole genome shotgun (WGS) entry which is preliminary data.</text>
</comment>
<evidence type="ECO:0000256" key="7">
    <source>
        <dbReference type="ARBA" id="ARBA00048573"/>
    </source>
</evidence>
<dbReference type="CDD" id="cd04322">
    <property type="entry name" value="LysRS_N"/>
    <property type="match status" value="1"/>
</dbReference>
<dbReference type="Pfam" id="PF00152">
    <property type="entry name" value="tRNA-synt_2"/>
    <property type="match status" value="1"/>
</dbReference>
<organism evidence="12 13">
    <name type="scientific">Pedobacter alpinus</name>
    <dbReference type="NCBI Taxonomy" id="1590643"/>
    <lineage>
        <taxon>Bacteria</taxon>
        <taxon>Pseudomonadati</taxon>
        <taxon>Bacteroidota</taxon>
        <taxon>Sphingobacteriia</taxon>
        <taxon>Sphingobacteriales</taxon>
        <taxon>Sphingobacteriaceae</taxon>
        <taxon>Pedobacter</taxon>
    </lineage>
</organism>
<dbReference type="InterPro" id="IPR004364">
    <property type="entry name" value="Aa-tRNA-synt_II"/>
</dbReference>
<keyword evidence="8" id="KW-0963">Cytoplasm</keyword>
<evidence type="ECO:0000256" key="6">
    <source>
        <dbReference type="ARBA" id="ARBA00023146"/>
    </source>
</evidence>
<dbReference type="Proteomes" id="UP001597546">
    <property type="component" value="Unassembled WGS sequence"/>
</dbReference>
<dbReference type="InterPro" id="IPR012340">
    <property type="entry name" value="NA-bd_OB-fold"/>
</dbReference>
<evidence type="ECO:0000256" key="5">
    <source>
        <dbReference type="ARBA" id="ARBA00022840"/>
    </source>
</evidence>
<keyword evidence="8" id="KW-0648">Protein biosynthesis</keyword>
<keyword evidence="13" id="KW-1185">Reference proteome</keyword>
<dbReference type="EC" id="6.1.1.6" evidence="8"/>
<evidence type="ECO:0000256" key="2">
    <source>
        <dbReference type="ARBA" id="ARBA00022598"/>
    </source>
</evidence>
<dbReference type="GO" id="GO:0004824">
    <property type="term" value="F:lysine-tRNA ligase activity"/>
    <property type="evidence" value="ECO:0007669"/>
    <property type="project" value="UniProtKB-EC"/>
</dbReference>
<dbReference type="PROSITE" id="PS50862">
    <property type="entry name" value="AA_TRNA_LIGASE_II"/>
    <property type="match status" value="1"/>
</dbReference>
<evidence type="ECO:0000313" key="12">
    <source>
        <dbReference type="EMBL" id="MFD2733179.1"/>
    </source>
</evidence>
<name>A0ABW5TX62_9SPHI</name>
<accession>A0ABW5TX62</accession>
<protein>
    <recommendedName>
        <fullName evidence="8">Lysine--tRNA ligase</fullName>
        <ecNumber evidence="8">6.1.1.6</ecNumber>
    </recommendedName>
    <alternativeName>
        <fullName evidence="8">Lysyl-tRNA synthetase</fullName>
        <shortName evidence="8">LysRS</shortName>
    </alternativeName>
</protein>
<evidence type="ECO:0000256" key="10">
    <source>
        <dbReference type="SAM" id="Coils"/>
    </source>
</evidence>
<dbReference type="InterPro" id="IPR002313">
    <property type="entry name" value="Lys-tRNA-ligase_II"/>
</dbReference>
<dbReference type="Gene3D" id="2.40.50.140">
    <property type="entry name" value="Nucleic acid-binding proteins"/>
    <property type="match status" value="1"/>
</dbReference>
<keyword evidence="10" id="KW-0175">Coiled coil</keyword>
<dbReference type="InterPro" id="IPR006195">
    <property type="entry name" value="aa-tRNA-synth_II"/>
</dbReference>
<evidence type="ECO:0000256" key="8">
    <source>
        <dbReference type="HAMAP-Rule" id="MF_00252"/>
    </source>
</evidence>
<feature type="binding site" evidence="8">
    <location>
        <position position="412"/>
    </location>
    <ligand>
        <name>Mg(2+)</name>
        <dbReference type="ChEBI" id="CHEBI:18420"/>
        <label>1</label>
    </ligand>
</feature>
<evidence type="ECO:0000256" key="3">
    <source>
        <dbReference type="ARBA" id="ARBA00022723"/>
    </source>
</evidence>
<evidence type="ECO:0000256" key="1">
    <source>
        <dbReference type="ARBA" id="ARBA00008226"/>
    </source>
</evidence>
<proteinExistence type="inferred from homology"/>
<feature type="domain" description="Aminoacyl-transfer RNA synthetases class-II family profile" evidence="11">
    <location>
        <begin position="183"/>
        <end position="496"/>
    </location>
</feature>
<sequence length="572" mass="65396">MSALSEQEIQRRESLNELRRLGINPYPAEAYEINANAKDILANYESDKTAYKTISIAGRIMTRRIMGNASFVEIQDATGRLQVYIRRDDVCPDEDKTLYNIVFKKLLDIGDFIGIKGYVFTTQTGEISLHASEFTVLSKSLKPLPIVKRDDDGNVYDGFTDPEMRYRMRYVDLTVNPEFKEIFKIRSKVINTMRNYFTDQGWMEVETPILQAVHGGAAARPFNTHHNSLDMPLFLRIANELYLKRLIVAGFDGVFEFGKMFRNEGMDRTHNPEFTAMEIYVAYKDYIWMMAMVEECLEKITVAIHGKTTVQVGENVIDFAGPYEKLSMYDSILKYTGIDVSEMDEAGLKNTCINLGIAFDPTMGKGKLVDAIFGEKVEHELIQPTYITDYPIEMTPLAKKHRTKDGLVERFELFVNGKEIANAYTELNDAIDQKERFEEQLKLAARGDDEAMAMDDDFIRALEYGMPPTSGLGIGIDRLVMMMTNQSSIQEVLFFPQMRAEKKAKVYTDDDFVALGVPQEWVQVLRKMNINTPEELKASNPNKVFNDLGGMRKKLKLEIAIPTKDEVMLWFN</sequence>
<dbReference type="SUPFAM" id="SSF50249">
    <property type="entry name" value="Nucleic acid-binding proteins"/>
    <property type="match status" value="1"/>
</dbReference>
<dbReference type="PANTHER" id="PTHR42918">
    <property type="entry name" value="LYSYL-TRNA SYNTHETASE"/>
    <property type="match status" value="1"/>
</dbReference>
<dbReference type="RefSeq" id="WP_379041326.1">
    <property type="nucleotide sequence ID" value="NZ_JBHSKW010000012.1"/>
</dbReference>
<keyword evidence="3 8" id="KW-0479">Metal-binding</keyword>
<gene>
    <name evidence="8 12" type="primary">lysS</name>
    <name evidence="12" type="ORF">ACFSSE_15830</name>
</gene>
<keyword evidence="2 8" id="KW-0436">Ligase</keyword>
<keyword evidence="6 8" id="KW-0030">Aminoacyl-tRNA synthetase</keyword>
<comment type="subcellular location">
    <subcellularLocation>
        <location evidence="8">Cytoplasm</location>
    </subcellularLocation>
</comment>
<dbReference type="InterPro" id="IPR044136">
    <property type="entry name" value="Lys-tRNA-ligase_II_N"/>
</dbReference>
<dbReference type="InterPro" id="IPR004365">
    <property type="entry name" value="NA-bd_OB_tRNA"/>
</dbReference>
<evidence type="ECO:0000256" key="9">
    <source>
        <dbReference type="RuleBase" id="RU000336"/>
    </source>
</evidence>
<dbReference type="PRINTS" id="PR00982">
    <property type="entry name" value="TRNASYNTHLYS"/>
</dbReference>
<evidence type="ECO:0000256" key="4">
    <source>
        <dbReference type="ARBA" id="ARBA00022741"/>
    </source>
</evidence>
<feature type="binding site" evidence="8">
    <location>
        <position position="419"/>
    </location>
    <ligand>
        <name>Mg(2+)</name>
        <dbReference type="ChEBI" id="CHEBI:18420"/>
        <label>2</label>
    </ligand>
</feature>
<comment type="catalytic activity">
    <reaction evidence="7 8 9">
        <text>tRNA(Lys) + L-lysine + ATP = L-lysyl-tRNA(Lys) + AMP + diphosphate</text>
        <dbReference type="Rhea" id="RHEA:20792"/>
        <dbReference type="Rhea" id="RHEA-COMP:9696"/>
        <dbReference type="Rhea" id="RHEA-COMP:9697"/>
        <dbReference type="ChEBI" id="CHEBI:30616"/>
        <dbReference type="ChEBI" id="CHEBI:32551"/>
        <dbReference type="ChEBI" id="CHEBI:33019"/>
        <dbReference type="ChEBI" id="CHEBI:78442"/>
        <dbReference type="ChEBI" id="CHEBI:78529"/>
        <dbReference type="ChEBI" id="CHEBI:456215"/>
        <dbReference type="EC" id="6.1.1.6"/>
    </reaction>
</comment>
<dbReference type="NCBIfam" id="TIGR00499">
    <property type="entry name" value="lysS_bact"/>
    <property type="match status" value="1"/>
</dbReference>
<dbReference type="CDD" id="cd00775">
    <property type="entry name" value="LysRS_core"/>
    <property type="match status" value="1"/>
</dbReference>
<keyword evidence="8 9" id="KW-0460">Magnesium</keyword>
<dbReference type="SUPFAM" id="SSF55681">
    <property type="entry name" value="Class II aaRS and biotin synthetases"/>
    <property type="match status" value="1"/>
</dbReference>
<evidence type="ECO:0000259" key="11">
    <source>
        <dbReference type="PROSITE" id="PS50862"/>
    </source>
</evidence>
<dbReference type="PANTHER" id="PTHR42918:SF15">
    <property type="entry name" value="LYSINE--TRNA LIGASE, CHLOROPLASTIC_MITOCHONDRIAL"/>
    <property type="match status" value="1"/>
</dbReference>
<dbReference type="Pfam" id="PF01336">
    <property type="entry name" value="tRNA_anti-codon"/>
    <property type="match status" value="1"/>
</dbReference>
<feature type="binding site" evidence="8">
    <location>
        <position position="419"/>
    </location>
    <ligand>
        <name>Mg(2+)</name>
        <dbReference type="ChEBI" id="CHEBI:18420"/>
        <label>1</label>
    </ligand>
</feature>
<dbReference type="NCBIfam" id="NF001756">
    <property type="entry name" value="PRK00484.1"/>
    <property type="match status" value="1"/>
</dbReference>
<keyword evidence="5 8" id="KW-0067">ATP-binding</keyword>
<feature type="coiled-coil region" evidence="10">
    <location>
        <begin position="420"/>
        <end position="447"/>
    </location>
</feature>
<dbReference type="InterPro" id="IPR045864">
    <property type="entry name" value="aa-tRNA-synth_II/BPL/LPL"/>
</dbReference>